<protein>
    <submittedName>
        <fullName evidence="2">Beta-lactamase</fullName>
    </submittedName>
</protein>
<evidence type="ECO:0000259" key="1">
    <source>
        <dbReference type="Pfam" id="PF12706"/>
    </source>
</evidence>
<dbReference type="Pfam" id="PF12706">
    <property type="entry name" value="Lactamase_B_2"/>
    <property type="match status" value="1"/>
</dbReference>
<dbReference type="AlphaFoldDB" id="A0A0G1DJ94"/>
<dbReference type="InterPro" id="IPR001279">
    <property type="entry name" value="Metallo-B-lactamas"/>
</dbReference>
<dbReference type="GO" id="GO:0042781">
    <property type="term" value="F:3'-tRNA processing endoribonuclease activity"/>
    <property type="evidence" value="ECO:0007669"/>
    <property type="project" value="TreeGrafter"/>
</dbReference>
<evidence type="ECO:0000313" key="3">
    <source>
        <dbReference type="Proteomes" id="UP000034894"/>
    </source>
</evidence>
<dbReference type="InterPro" id="IPR036866">
    <property type="entry name" value="RibonucZ/Hydroxyglut_hydro"/>
</dbReference>
<dbReference type="CDD" id="cd16272">
    <property type="entry name" value="RNaseZ_MBL-fold"/>
    <property type="match status" value="1"/>
</dbReference>
<dbReference type="PANTHER" id="PTHR46018">
    <property type="entry name" value="ZINC PHOSPHODIESTERASE ELAC PROTEIN 1"/>
    <property type="match status" value="1"/>
</dbReference>
<reference evidence="2 3" key="1">
    <citation type="journal article" date="2015" name="Nature">
        <title>rRNA introns, odd ribosomes, and small enigmatic genomes across a large radiation of phyla.</title>
        <authorList>
            <person name="Brown C.T."/>
            <person name="Hug L.A."/>
            <person name="Thomas B.C."/>
            <person name="Sharon I."/>
            <person name="Castelle C.J."/>
            <person name="Singh A."/>
            <person name="Wilkins M.J."/>
            <person name="Williams K.H."/>
            <person name="Banfield J.F."/>
        </authorList>
    </citation>
    <scope>NUCLEOTIDE SEQUENCE [LARGE SCALE GENOMIC DNA]</scope>
</reference>
<dbReference type="Gene3D" id="3.60.15.10">
    <property type="entry name" value="Ribonuclease Z/Hydroxyacylglutathione hydrolase-like"/>
    <property type="match status" value="1"/>
</dbReference>
<sequence>MKIIPYGTNGFVSSFNRQTACYVIPLGDQLIILDAGSGLFRFMEPAGRKLLKDKRKIKIFLSHYHLDHTFGFYAAFEMFEKEEVEVFGLEDRHVLKELVSIGQFPVEYEKKHRNFSWIKAESGKDENEGFKYSTRVQKHRFEKSLGYRLEFENGKSIAYVTDADPSRESVNFVKGADLLLHEHETQNVPEYTKDSRLEDLISKGGHITTQGAALIAKEAGVKKLYLIHHNPPCTWAELEKDLKKAKRIFPESFLTQDLEEIEF</sequence>
<dbReference type="EMBL" id="LCFP01000004">
    <property type="protein sequence ID" value="KKS97940.1"/>
    <property type="molecule type" value="Genomic_DNA"/>
</dbReference>
<comment type="caution">
    <text evidence="2">The sequence shown here is derived from an EMBL/GenBank/DDBJ whole genome shotgun (WGS) entry which is preliminary data.</text>
</comment>
<proteinExistence type="predicted"/>
<gene>
    <name evidence="2" type="ORF">UV73_C0004G0082</name>
</gene>
<accession>A0A0G1DJ94</accession>
<dbReference type="STRING" id="1618443.UV73_C0004G0082"/>
<dbReference type="Proteomes" id="UP000034894">
    <property type="component" value="Unassembled WGS sequence"/>
</dbReference>
<organism evidence="2 3">
    <name type="scientific">Candidatus Gottesmanbacteria bacterium GW2011_GWA2_43_14</name>
    <dbReference type="NCBI Taxonomy" id="1618443"/>
    <lineage>
        <taxon>Bacteria</taxon>
        <taxon>Candidatus Gottesmaniibacteriota</taxon>
    </lineage>
</organism>
<dbReference type="SUPFAM" id="SSF56281">
    <property type="entry name" value="Metallo-hydrolase/oxidoreductase"/>
    <property type="match status" value="1"/>
</dbReference>
<dbReference type="PANTHER" id="PTHR46018:SF2">
    <property type="entry name" value="ZINC PHOSPHODIESTERASE ELAC PROTEIN 1"/>
    <property type="match status" value="1"/>
</dbReference>
<feature type="domain" description="Metallo-beta-lactamase" evidence="1">
    <location>
        <begin position="31"/>
        <end position="229"/>
    </location>
</feature>
<evidence type="ECO:0000313" key="2">
    <source>
        <dbReference type="EMBL" id="KKS97940.1"/>
    </source>
</evidence>
<name>A0A0G1DJ94_9BACT</name>